<proteinExistence type="predicted"/>
<keyword evidence="2" id="KW-1185">Reference proteome</keyword>
<evidence type="ECO:0000313" key="2">
    <source>
        <dbReference type="Proteomes" id="UP000269669"/>
    </source>
</evidence>
<sequence>MAVIMTASDSDLMNGLSVDRIFAAASRRERRILLGNLKSILGKIELLQIDEDGRGLVLSYNPDKGISVVDRQLLLYRKFATVNWPWKSIITQVEPTDAYQADELF</sequence>
<comment type="caution">
    <text evidence="1">The sequence shown here is derived from an EMBL/GenBank/DDBJ whole genome shotgun (WGS) entry which is preliminary data.</text>
</comment>
<name>A0A428MLY0_9BACT</name>
<accession>A0A428MLY0</accession>
<dbReference type="Proteomes" id="UP000269669">
    <property type="component" value="Unassembled WGS sequence"/>
</dbReference>
<gene>
    <name evidence="1" type="ORF">EDE15_3434</name>
</gene>
<protein>
    <submittedName>
        <fullName evidence="1">Uncharacterized protein</fullName>
    </submittedName>
</protein>
<dbReference type="EMBL" id="RSDW01000001">
    <property type="protein sequence ID" value="RSL17885.1"/>
    <property type="molecule type" value="Genomic_DNA"/>
</dbReference>
<dbReference type="AlphaFoldDB" id="A0A428MLY0"/>
<evidence type="ECO:0000313" key="1">
    <source>
        <dbReference type="EMBL" id="RSL17885.1"/>
    </source>
</evidence>
<organism evidence="1 2">
    <name type="scientific">Edaphobacter aggregans</name>
    <dbReference type="NCBI Taxonomy" id="570835"/>
    <lineage>
        <taxon>Bacteria</taxon>
        <taxon>Pseudomonadati</taxon>
        <taxon>Acidobacteriota</taxon>
        <taxon>Terriglobia</taxon>
        <taxon>Terriglobales</taxon>
        <taxon>Acidobacteriaceae</taxon>
        <taxon>Edaphobacter</taxon>
    </lineage>
</organism>
<reference evidence="1 2" key="1">
    <citation type="submission" date="2018-12" db="EMBL/GenBank/DDBJ databases">
        <title>Sequencing of bacterial isolates from soil warming experiment in Harvard Forest, Massachusetts, USA.</title>
        <authorList>
            <person name="Deangelis K."/>
        </authorList>
    </citation>
    <scope>NUCLEOTIDE SEQUENCE [LARGE SCALE GENOMIC DNA]</scope>
    <source>
        <strain evidence="1 2">EB153</strain>
    </source>
</reference>